<gene>
    <name evidence="1" type="ORF">FHS68_002177</name>
</gene>
<comment type="caution">
    <text evidence="1">The sequence shown here is derived from an EMBL/GenBank/DDBJ whole genome shotgun (WGS) entry which is preliminary data.</text>
</comment>
<protein>
    <submittedName>
        <fullName evidence="1">Uncharacterized protein</fullName>
    </submittedName>
</protein>
<dbReference type="Proteomes" id="UP001179181">
    <property type="component" value="Unassembled WGS sequence"/>
</dbReference>
<keyword evidence="2" id="KW-1185">Reference proteome</keyword>
<dbReference type="EMBL" id="JAASQJ010000002">
    <property type="protein sequence ID" value="NIJ53007.1"/>
    <property type="molecule type" value="Genomic_DNA"/>
</dbReference>
<organism evidence="1 2">
    <name type="scientific">Dyadobacter arcticus</name>
    <dbReference type="NCBI Taxonomy" id="1078754"/>
    <lineage>
        <taxon>Bacteria</taxon>
        <taxon>Pseudomonadati</taxon>
        <taxon>Bacteroidota</taxon>
        <taxon>Cytophagia</taxon>
        <taxon>Cytophagales</taxon>
        <taxon>Spirosomataceae</taxon>
        <taxon>Dyadobacter</taxon>
    </lineage>
</organism>
<proteinExistence type="predicted"/>
<accession>A0ABX0UJB5</accession>
<sequence>MCETRILNKDPFYGFKLPKHEVDRSALSEAELKRLILLFHRIVIC</sequence>
<reference evidence="1 2" key="1">
    <citation type="submission" date="2020-03" db="EMBL/GenBank/DDBJ databases">
        <title>Genomic Encyclopedia of Type Strains, Phase IV (KMG-IV): sequencing the most valuable type-strain genomes for metagenomic binning, comparative biology and taxonomic classification.</title>
        <authorList>
            <person name="Goeker M."/>
        </authorList>
    </citation>
    <scope>NUCLEOTIDE SEQUENCE [LARGE SCALE GENOMIC DNA]</scope>
    <source>
        <strain evidence="1 2">DSM 102865</strain>
    </source>
</reference>
<name>A0ABX0UJB5_9BACT</name>
<evidence type="ECO:0000313" key="2">
    <source>
        <dbReference type="Proteomes" id="UP001179181"/>
    </source>
</evidence>
<evidence type="ECO:0000313" key="1">
    <source>
        <dbReference type="EMBL" id="NIJ53007.1"/>
    </source>
</evidence>